<evidence type="ECO:0000313" key="1">
    <source>
        <dbReference type="EMBL" id="RAS17046.1"/>
    </source>
</evidence>
<dbReference type="AlphaFoldDB" id="A0A329BGD8"/>
<comment type="caution">
    <text evidence="1">The sequence shown here is derived from an EMBL/GenBank/DDBJ whole genome shotgun (WGS) entry which is preliminary data.</text>
</comment>
<dbReference type="Proteomes" id="UP000248918">
    <property type="component" value="Unassembled WGS sequence"/>
</dbReference>
<accession>A0A329BGD8</accession>
<reference evidence="1 2" key="1">
    <citation type="submission" date="2018-06" db="EMBL/GenBank/DDBJ databases">
        <title>Genomic Encyclopedia of Type Strains, Phase III (KMG-III): the genomes of soil and plant-associated and newly described type strains.</title>
        <authorList>
            <person name="Whitman W."/>
        </authorList>
    </citation>
    <scope>NUCLEOTIDE SEQUENCE [LARGE SCALE GENOMIC DNA]</scope>
    <source>
        <strain evidence="1 2">LMG 23644</strain>
    </source>
</reference>
<dbReference type="EMBL" id="QLTK01000050">
    <property type="protein sequence ID" value="RAS17046.1"/>
    <property type="molecule type" value="Genomic_DNA"/>
</dbReference>
<sequence length="110" mass="13157">MPSSEYEVERTYFEQHTRTIVERFWSVSAEPEKRNRKRLKAILQRFGVQNRAVLGVNQIVWRLFGWRHGSRAILIKLGVHFPLGSVTRRVANDRTDNVKWTVLAHWRFMH</sequence>
<proteinExistence type="predicted"/>
<organism evidence="1 2">
    <name type="scientific">Paraburkholderia bryophila</name>
    <dbReference type="NCBI Taxonomy" id="420952"/>
    <lineage>
        <taxon>Bacteria</taxon>
        <taxon>Pseudomonadati</taxon>
        <taxon>Pseudomonadota</taxon>
        <taxon>Betaproteobacteria</taxon>
        <taxon>Burkholderiales</taxon>
        <taxon>Burkholderiaceae</taxon>
        <taxon>Paraburkholderia</taxon>
    </lineage>
</organism>
<protein>
    <submittedName>
        <fullName evidence="1">Uncharacterized protein</fullName>
    </submittedName>
</protein>
<gene>
    <name evidence="1" type="ORF">BX591_15019</name>
</gene>
<evidence type="ECO:0000313" key="2">
    <source>
        <dbReference type="Proteomes" id="UP000248918"/>
    </source>
</evidence>
<name>A0A329BGD8_9BURK</name>